<keyword evidence="9" id="KW-1185">Reference proteome</keyword>
<evidence type="ECO:0000256" key="5">
    <source>
        <dbReference type="ARBA" id="ARBA00023136"/>
    </source>
</evidence>
<comment type="subcellular location">
    <subcellularLocation>
        <location evidence="1">Membrane</location>
        <topology evidence="1">Multi-pass membrane protein</topology>
    </subcellularLocation>
</comment>
<dbReference type="Proteomes" id="UP000308652">
    <property type="component" value="Unassembled WGS sequence"/>
</dbReference>
<keyword evidence="5 6" id="KW-0472">Membrane</keyword>
<feature type="transmembrane region" description="Helical" evidence="6">
    <location>
        <begin position="243"/>
        <end position="263"/>
    </location>
</feature>
<dbReference type="InterPro" id="IPR050360">
    <property type="entry name" value="MFS_Sugar_Transporters"/>
</dbReference>
<evidence type="ECO:0000256" key="2">
    <source>
        <dbReference type="ARBA" id="ARBA00010992"/>
    </source>
</evidence>
<accession>A0A5C3MD40</accession>
<feature type="transmembrane region" description="Helical" evidence="6">
    <location>
        <begin position="275"/>
        <end position="297"/>
    </location>
</feature>
<feature type="domain" description="Major facilitator superfamily (MFS) profile" evidence="7">
    <location>
        <begin position="24"/>
        <end position="366"/>
    </location>
</feature>
<dbReference type="STRING" id="68775.A0A5C3MD40"/>
<evidence type="ECO:0000256" key="1">
    <source>
        <dbReference type="ARBA" id="ARBA00004141"/>
    </source>
</evidence>
<evidence type="ECO:0000259" key="7">
    <source>
        <dbReference type="PROSITE" id="PS50850"/>
    </source>
</evidence>
<keyword evidence="4 6" id="KW-1133">Transmembrane helix</keyword>
<dbReference type="SUPFAM" id="SSF103473">
    <property type="entry name" value="MFS general substrate transporter"/>
    <property type="match status" value="1"/>
</dbReference>
<dbReference type="OrthoDB" id="508119at2759"/>
<protein>
    <recommendedName>
        <fullName evidence="7">Major facilitator superfamily (MFS) profile domain-containing protein</fullName>
    </recommendedName>
</protein>
<dbReference type="GO" id="GO:0005351">
    <property type="term" value="F:carbohydrate:proton symporter activity"/>
    <property type="evidence" value="ECO:0007669"/>
    <property type="project" value="TreeGrafter"/>
</dbReference>
<comment type="similarity">
    <text evidence="2">Belongs to the major facilitator superfamily. Sugar transporter (TC 2.A.1.1) family.</text>
</comment>
<feature type="transmembrane region" description="Helical" evidence="6">
    <location>
        <begin position="20"/>
        <end position="42"/>
    </location>
</feature>
<name>A0A5C3MD40_9AGAR</name>
<gene>
    <name evidence="8" type="ORF">BDQ12DRAFT_710765</name>
</gene>
<keyword evidence="3 6" id="KW-0812">Transmembrane</keyword>
<evidence type="ECO:0000256" key="3">
    <source>
        <dbReference type="ARBA" id="ARBA00022692"/>
    </source>
</evidence>
<dbReference type="Gene3D" id="1.20.1250.20">
    <property type="entry name" value="MFS general substrate transporter like domains"/>
    <property type="match status" value="1"/>
</dbReference>
<dbReference type="InterPro" id="IPR036259">
    <property type="entry name" value="MFS_trans_sf"/>
</dbReference>
<proteinExistence type="inferred from homology"/>
<evidence type="ECO:0000256" key="6">
    <source>
        <dbReference type="SAM" id="Phobius"/>
    </source>
</evidence>
<dbReference type="PANTHER" id="PTHR48022:SF34">
    <property type="entry name" value="MAJOR FACILITATOR SUPERFAMILY (MFS) PROFILE DOMAIN-CONTAINING PROTEIN-RELATED"/>
    <property type="match status" value="1"/>
</dbReference>
<dbReference type="Pfam" id="PF00083">
    <property type="entry name" value="Sugar_tr"/>
    <property type="match status" value="2"/>
</dbReference>
<dbReference type="PROSITE" id="PS00217">
    <property type="entry name" value="SUGAR_TRANSPORT_2"/>
    <property type="match status" value="1"/>
</dbReference>
<evidence type="ECO:0000313" key="9">
    <source>
        <dbReference type="Proteomes" id="UP000308652"/>
    </source>
</evidence>
<feature type="transmembrane region" description="Helical" evidence="6">
    <location>
        <begin position="208"/>
        <end position="231"/>
    </location>
</feature>
<evidence type="ECO:0000313" key="8">
    <source>
        <dbReference type="EMBL" id="TFK41778.1"/>
    </source>
</evidence>
<sequence length="366" mass="40114">MGKFSRVEDRPTPPEVYNWRVYFAAVVATFAAVMIGYDSAFIGTSISLPSFKAEFGLLNKSTSELNLLSANIVSFYQAGFGSGREGHADIGQGDQETEYSLQQASGRTCRFLIDAWTVEVDALQMVRWMLDLRRRMLGPWRMDARPIEANRPEDDSRAVEFAAFFGSILGYPLGYYWGRKYGLLTTAFVFCVGAVLQCVASSKTGLGVLYAGRVIVGLAIGGASNLAPIYVAEISPPAIRGRLIGMYELCWQIGGVIGFWINYGVTQNIPAGRTQWLIAFAVQLIPGGLLLALSPLLTESPRWLVSRSLPSRALNNLAYLRSLPPTHPYVEEEFAAIEATIAHERSLAGAGFLGPMRTVFGKWDGD</sequence>
<reference evidence="8 9" key="1">
    <citation type="journal article" date="2019" name="Nat. Ecol. Evol.">
        <title>Megaphylogeny resolves global patterns of mushroom evolution.</title>
        <authorList>
            <person name="Varga T."/>
            <person name="Krizsan K."/>
            <person name="Foldi C."/>
            <person name="Dima B."/>
            <person name="Sanchez-Garcia M."/>
            <person name="Sanchez-Ramirez S."/>
            <person name="Szollosi G.J."/>
            <person name="Szarkandi J.G."/>
            <person name="Papp V."/>
            <person name="Albert L."/>
            <person name="Andreopoulos W."/>
            <person name="Angelini C."/>
            <person name="Antonin V."/>
            <person name="Barry K.W."/>
            <person name="Bougher N.L."/>
            <person name="Buchanan P."/>
            <person name="Buyck B."/>
            <person name="Bense V."/>
            <person name="Catcheside P."/>
            <person name="Chovatia M."/>
            <person name="Cooper J."/>
            <person name="Damon W."/>
            <person name="Desjardin D."/>
            <person name="Finy P."/>
            <person name="Geml J."/>
            <person name="Haridas S."/>
            <person name="Hughes K."/>
            <person name="Justo A."/>
            <person name="Karasinski D."/>
            <person name="Kautmanova I."/>
            <person name="Kiss B."/>
            <person name="Kocsube S."/>
            <person name="Kotiranta H."/>
            <person name="LaButti K.M."/>
            <person name="Lechner B.E."/>
            <person name="Liimatainen K."/>
            <person name="Lipzen A."/>
            <person name="Lukacs Z."/>
            <person name="Mihaltcheva S."/>
            <person name="Morgado L.N."/>
            <person name="Niskanen T."/>
            <person name="Noordeloos M.E."/>
            <person name="Ohm R.A."/>
            <person name="Ortiz-Santana B."/>
            <person name="Ovrebo C."/>
            <person name="Racz N."/>
            <person name="Riley R."/>
            <person name="Savchenko A."/>
            <person name="Shiryaev A."/>
            <person name="Soop K."/>
            <person name="Spirin V."/>
            <person name="Szebenyi C."/>
            <person name="Tomsovsky M."/>
            <person name="Tulloss R.E."/>
            <person name="Uehling J."/>
            <person name="Grigoriev I.V."/>
            <person name="Vagvolgyi C."/>
            <person name="Papp T."/>
            <person name="Martin F.M."/>
            <person name="Miettinen O."/>
            <person name="Hibbett D.S."/>
            <person name="Nagy L.G."/>
        </authorList>
    </citation>
    <scope>NUCLEOTIDE SEQUENCE [LARGE SCALE GENOMIC DNA]</scope>
    <source>
        <strain evidence="8 9">CBS 166.37</strain>
    </source>
</reference>
<dbReference type="EMBL" id="ML213594">
    <property type="protein sequence ID" value="TFK41778.1"/>
    <property type="molecule type" value="Genomic_DNA"/>
</dbReference>
<dbReference type="PANTHER" id="PTHR48022">
    <property type="entry name" value="PLASTIDIC GLUCOSE TRANSPORTER 4"/>
    <property type="match status" value="1"/>
</dbReference>
<evidence type="ECO:0000256" key="4">
    <source>
        <dbReference type="ARBA" id="ARBA00022989"/>
    </source>
</evidence>
<dbReference type="InterPro" id="IPR005829">
    <property type="entry name" value="Sugar_transporter_CS"/>
</dbReference>
<dbReference type="PROSITE" id="PS50850">
    <property type="entry name" value="MFS"/>
    <property type="match status" value="1"/>
</dbReference>
<organism evidence="8 9">
    <name type="scientific">Crucibulum laeve</name>
    <dbReference type="NCBI Taxonomy" id="68775"/>
    <lineage>
        <taxon>Eukaryota</taxon>
        <taxon>Fungi</taxon>
        <taxon>Dikarya</taxon>
        <taxon>Basidiomycota</taxon>
        <taxon>Agaricomycotina</taxon>
        <taxon>Agaricomycetes</taxon>
        <taxon>Agaricomycetidae</taxon>
        <taxon>Agaricales</taxon>
        <taxon>Agaricineae</taxon>
        <taxon>Nidulariaceae</taxon>
        <taxon>Crucibulum</taxon>
    </lineage>
</organism>
<feature type="transmembrane region" description="Helical" evidence="6">
    <location>
        <begin position="181"/>
        <end position="202"/>
    </location>
</feature>
<dbReference type="GO" id="GO:0016020">
    <property type="term" value="C:membrane"/>
    <property type="evidence" value="ECO:0007669"/>
    <property type="project" value="UniProtKB-SubCell"/>
</dbReference>
<dbReference type="AlphaFoldDB" id="A0A5C3MD40"/>
<dbReference type="InterPro" id="IPR020846">
    <property type="entry name" value="MFS_dom"/>
</dbReference>
<dbReference type="InterPro" id="IPR005828">
    <property type="entry name" value="MFS_sugar_transport-like"/>
</dbReference>